<evidence type="ECO:0000313" key="4">
    <source>
        <dbReference type="EMBL" id="ELR03146.1"/>
    </source>
</evidence>
<dbReference type="Proteomes" id="UP000011064">
    <property type="component" value="Unassembled WGS sequence"/>
</dbReference>
<feature type="compositionally biased region" description="Polar residues" evidence="2">
    <location>
        <begin position="411"/>
        <end position="423"/>
    </location>
</feature>
<gene>
    <name evidence="4" type="ORF">GMDG_05975</name>
</gene>
<evidence type="ECO:0000313" key="5">
    <source>
        <dbReference type="Proteomes" id="UP000011064"/>
    </source>
</evidence>
<keyword evidence="1" id="KW-0863">Zinc-finger</keyword>
<dbReference type="InterPro" id="IPR000571">
    <property type="entry name" value="Znf_CCCH"/>
</dbReference>
<keyword evidence="1" id="KW-0862">Zinc</keyword>
<name>L8FTX2_PSED2</name>
<feature type="zinc finger region" description="C3H1-type" evidence="1">
    <location>
        <begin position="209"/>
        <end position="238"/>
    </location>
</feature>
<dbReference type="AlphaFoldDB" id="L8FTX2"/>
<keyword evidence="1" id="KW-0479">Metal-binding</keyword>
<dbReference type="PROSITE" id="PS50103">
    <property type="entry name" value="ZF_C3H1"/>
    <property type="match status" value="1"/>
</dbReference>
<proteinExistence type="predicted"/>
<feature type="region of interest" description="Disordered" evidence="2">
    <location>
        <begin position="384"/>
        <end position="461"/>
    </location>
</feature>
<evidence type="ECO:0000259" key="3">
    <source>
        <dbReference type="PROSITE" id="PS50103"/>
    </source>
</evidence>
<dbReference type="EMBL" id="GL573306">
    <property type="protein sequence ID" value="ELR03146.1"/>
    <property type="molecule type" value="Genomic_DNA"/>
</dbReference>
<feature type="compositionally biased region" description="Polar residues" evidence="2">
    <location>
        <begin position="390"/>
        <end position="399"/>
    </location>
</feature>
<evidence type="ECO:0000256" key="2">
    <source>
        <dbReference type="SAM" id="MobiDB-lite"/>
    </source>
</evidence>
<dbReference type="HOGENOM" id="CLU_592013_0_0_1"/>
<feature type="region of interest" description="Disordered" evidence="2">
    <location>
        <begin position="184"/>
        <end position="209"/>
    </location>
</feature>
<organism evidence="4 5">
    <name type="scientific">Pseudogymnoascus destructans (strain ATCC MYA-4855 / 20631-21)</name>
    <name type="common">Bat white-nose syndrome fungus</name>
    <name type="synonym">Geomyces destructans</name>
    <dbReference type="NCBI Taxonomy" id="658429"/>
    <lineage>
        <taxon>Eukaryota</taxon>
        <taxon>Fungi</taxon>
        <taxon>Dikarya</taxon>
        <taxon>Ascomycota</taxon>
        <taxon>Pezizomycotina</taxon>
        <taxon>Leotiomycetes</taxon>
        <taxon>Thelebolales</taxon>
        <taxon>Thelebolaceae</taxon>
        <taxon>Pseudogymnoascus</taxon>
    </lineage>
</organism>
<evidence type="ECO:0000256" key="1">
    <source>
        <dbReference type="PROSITE-ProRule" id="PRU00723"/>
    </source>
</evidence>
<dbReference type="GO" id="GO:0008270">
    <property type="term" value="F:zinc ion binding"/>
    <property type="evidence" value="ECO:0007669"/>
    <property type="project" value="UniProtKB-KW"/>
</dbReference>
<feature type="domain" description="C3H1-type" evidence="3">
    <location>
        <begin position="209"/>
        <end position="238"/>
    </location>
</feature>
<feature type="compositionally biased region" description="Basic and acidic residues" evidence="2">
    <location>
        <begin position="424"/>
        <end position="449"/>
    </location>
</feature>
<accession>L8FTX2</accession>
<dbReference type="VEuPathDB" id="FungiDB:GMDG_05975"/>
<feature type="region of interest" description="Disordered" evidence="2">
    <location>
        <begin position="269"/>
        <end position="290"/>
    </location>
</feature>
<keyword evidence="5" id="KW-1185">Reference proteome</keyword>
<protein>
    <recommendedName>
        <fullName evidence="3">C3H1-type domain-containing protein</fullName>
    </recommendedName>
</protein>
<dbReference type="InParanoid" id="L8FTX2"/>
<dbReference type="STRING" id="658429.L8FTX2"/>
<reference evidence="5" key="1">
    <citation type="submission" date="2010-09" db="EMBL/GenBank/DDBJ databases">
        <title>The genome sequence of Geomyces destructans 20631-21.</title>
        <authorList>
            <consortium name="The Broad Institute Genome Sequencing Platform"/>
            <person name="Cuomo C.A."/>
            <person name="Blehert D.S."/>
            <person name="Lorch J.M."/>
            <person name="Young S.K."/>
            <person name="Zeng Q."/>
            <person name="Gargeya S."/>
            <person name="Fitzgerald M."/>
            <person name="Haas B."/>
            <person name="Abouelleil A."/>
            <person name="Alvarado L."/>
            <person name="Arachchi H.M."/>
            <person name="Berlin A."/>
            <person name="Brown A."/>
            <person name="Chapman S.B."/>
            <person name="Chen Z."/>
            <person name="Dunbar C."/>
            <person name="Freedman E."/>
            <person name="Gearin G."/>
            <person name="Gellesch M."/>
            <person name="Goldberg J."/>
            <person name="Griggs A."/>
            <person name="Gujja S."/>
            <person name="Heiman D."/>
            <person name="Howarth C."/>
            <person name="Larson L."/>
            <person name="Lui A."/>
            <person name="MacDonald P.J.P."/>
            <person name="Montmayeur A."/>
            <person name="Murphy C."/>
            <person name="Neiman D."/>
            <person name="Pearson M."/>
            <person name="Priest M."/>
            <person name="Roberts A."/>
            <person name="Saif S."/>
            <person name="Shea T."/>
            <person name="Shenoy N."/>
            <person name="Sisk P."/>
            <person name="Stolte C."/>
            <person name="Sykes S."/>
            <person name="Wortman J."/>
            <person name="Nusbaum C."/>
            <person name="Birren B."/>
        </authorList>
    </citation>
    <scope>NUCLEOTIDE SEQUENCE [LARGE SCALE GENOMIC DNA]</scope>
    <source>
        <strain evidence="5">ATCC MYA-4855 / 20631-21</strain>
    </source>
</reference>
<dbReference type="OrthoDB" id="3439757at2759"/>
<sequence>MNQFFSSLERSARYADSADIDDVWPLTANLNLNGNNSLGNGLYSGARISGGRPALGQPFDGRPSQDPWFLNKSAVANNAGLSVYKDHLPYPGQTPSAPPTSPADVPRMIITDRHLQSATGYALSRGNGRYTRLIAADELPPLQGPGLNRGAVGLIILPTPLNPTPLGPLTFHAPNPFPLTPPNSCGKPPSLYGPLPPVSTPSRPSRGPRKDKVYCDKWVHEGVCAFSQQGCRYKHEMPFDVATQHTLGLFQGLPMWYKKENSLELRTPRADEKANGEGASGTGALGVGLPTPTALPSWRPGAEQSRGGGVAHRKPVAATRENGFSSAVATAAKLSAPLPSRRNEFGNIARPVAQRPATKNGVSGSAPGLESSIYAPVVLNPTAGPYAPDSQPQPQNPFSKQHPWVVGPSLRPQTVAASAATSTGDRDTAAGGRDESGKAGGEDGERGENPYELLSAFEERE</sequence>